<dbReference type="Pfam" id="PF02798">
    <property type="entry name" value="GST_N"/>
    <property type="match status" value="1"/>
</dbReference>
<evidence type="ECO:0000313" key="10">
    <source>
        <dbReference type="RefSeq" id="XP_008451662.2"/>
    </source>
</evidence>
<reference evidence="10" key="2">
    <citation type="submission" date="2025-08" db="UniProtKB">
        <authorList>
            <consortium name="RefSeq"/>
        </authorList>
    </citation>
    <scope>IDENTIFICATION</scope>
    <source>
        <tissue evidence="10">Stem</tissue>
    </source>
</reference>
<dbReference type="InterPro" id="IPR040079">
    <property type="entry name" value="Glutathione_S-Trfase"/>
</dbReference>
<organism evidence="9 10">
    <name type="scientific">Cucumis melo</name>
    <name type="common">Muskmelon</name>
    <dbReference type="NCBI Taxonomy" id="3656"/>
    <lineage>
        <taxon>Eukaryota</taxon>
        <taxon>Viridiplantae</taxon>
        <taxon>Streptophyta</taxon>
        <taxon>Embryophyta</taxon>
        <taxon>Tracheophyta</taxon>
        <taxon>Spermatophyta</taxon>
        <taxon>Magnoliopsida</taxon>
        <taxon>eudicotyledons</taxon>
        <taxon>Gunneridae</taxon>
        <taxon>Pentapetalae</taxon>
        <taxon>rosids</taxon>
        <taxon>fabids</taxon>
        <taxon>Cucurbitales</taxon>
        <taxon>Cucurbitaceae</taxon>
        <taxon>Benincaseae</taxon>
        <taxon>Cucumis</taxon>
    </lineage>
</organism>
<evidence type="ECO:0000256" key="5">
    <source>
        <dbReference type="ARBA" id="ARBA00022679"/>
    </source>
</evidence>
<reference evidence="9" key="1">
    <citation type="submission" date="2025-05" db="UniProtKB">
        <authorList>
            <consortium name="RefSeq"/>
        </authorList>
    </citation>
    <scope>NUCLEOTIDE SEQUENCE [LARGE SCALE GENOMIC DNA]</scope>
</reference>
<dbReference type="PANTHER" id="PTHR43900:SF72">
    <property type="entry name" value="GLUTATHIONE S-TRANSFERASE F13"/>
    <property type="match status" value="1"/>
</dbReference>
<dbReference type="KEGG" id="cmo:103492895"/>
<comment type="subcellular location">
    <subcellularLocation>
        <location evidence="1">Cytoplasm</location>
        <location evidence="1">Cytosol</location>
    </subcellularLocation>
</comment>
<dbReference type="CDD" id="cd03187">
    <property type="entry name" value="GST_C_Phi"/>
    <property type="match status" value="1"/>
</dbReference>
<evidence type="ECO:0000256" key="1">
    <source>
        <dbReference type="ARBA" id="ARBA00004514"/>
    </source>
</evidence>
<keyword evidence="9" id="KW-1185">Reference proteome</keyword>
<evidence type="ECO:0000313" key="9">
    <source>
        <dbReference type="Proteomes" id="UP001652600"/>
    </source>
</evidence>
<dbReference type="CDD" id="cd03053">
    <property type="entry name" value="GST_N_Phi"/>
    <property type="match status" value="1"/>
</dbReference>
<dbReference type="SFLD" id="SFLDG00358">
    <property type="entry name" value="Main_(cytGST)"/>
    <property type="match status" value="1"/>
</dbReference>
<dbReference type="SUPFAM" id="SSF47616">
    <property type="entry name" value="GST C-terminal domain-like"/>
    <property type="match status" value="1"/>
</dbReference>
<dbReference type="SFLD" id="SFLDS00019">
    <property type="entry name" value="Glutathione_Transferase_(cytos"/>
    <property type="match status" value="1"/>
</dbReference>
<dbReference type="GO" id="GO:0004364">
    <property type="term" value="F:glutathione transferase activity"/>
    <property type="evidence" value="ECO:0007669"/>
    <property type="project" value="UniProtKB-EC"/>
</dbReference>
<dbReference type="InterPro" id="IPR036249">
    <property type="entry name" value="Thioredoxin-like_sf"/>
</dbReference>
<evidence type="ECO:0000256" key="2">
    <source>
        <dbReference type="ARBA" id="ARBA00010128"/>
    </source>
</evidence>
<dbReference type="AlphaFoldDB" id="A0A1S3BS33"/>
<protein>
    <recommendedName>
        <fullName evidence="3">glutathione transferase</fullName>
        <ecNumber evidence="3">2.5.1.18</ecNumber>
    </recommendedName>
</protein>
<evidence type="ECO:0000259" key="8">
    <source>
        <dbReference type="PROSITE" id="PS50405"/>
    </source>
</evidence>
<dbReference type="Gene3D" id="3.40.30.10">
    <property type="entry name" value="Glutaredoxin"/>
    <property type="match status" value="1"/>
</dbReference>
<dbReference type="InterPro" id="IPR034347">
    <property type="entry name" value="GST_Phi_C"/>
</dbReference>
<evidence type="ECO:0000259" key="7">
    <source>
        <dbReference type="PROSITE" id="PS50404"/>
    </source>
</evidence>
<dbReference type="PROSITE" id="PS50404">
    <property type="entry name" value="GST_NTER"/>
    <property type="match status" value="1"/>
</dbReference>
<dbReference type="Gene3D" id="1.20.1050.10">
    <property type="match status" value="1"/>
</dbReference>
<dbReference type="PANTHER" id="PTHR43900">
    <property type="entry name" value="GLUTATHIONE S-TRANSFERASE RHO"/>
    <property type="match status" value="1"/>
</dbReference>
<dbReference type="SFLD" id="SFLDG01154">
    <property type="entry name" value="Main.5:_Phi-like"/>
    <property type="match status" value="1"/>
</dbReference>
<dbReference type="GO" id="GO:0043295">
    <property type="term" value="F:glutathione binding"/>
    <property type="evidence" value="ECO:0007669"/>
    <property type="project" value="TreeGrafter"/>
</dbReference>
<feature type="domain" description="GST N-terminal" evidence="7">
    <location>
        <begin position="2"/>
        <end position="83"/>
    </location>
</feature>
<proteinExistence type="inferred from homology"/>
<dbReference type="GO" id="GO:0009407">
    <property type="term" value="P:toxin catabolic process"/>
    <property type="evidence" value="ECO:0007669"/>
    <property type="project" value="UniProtKB-ARBA"/>
</dbReference>
<dbReference type="InterPro" id="IPR004046">
    <property type="entry name" value="GST_C"/>
</dbReference>
<dbReference type="InParanoid" id="A0A1S3BS33"/>
<dbReference type="FunCoup" id="A0A1S3BS33">
    <property type="interactions" value="681"/>
</dbReference>
<name>A0A1S3BS33_CUCME</name>
<dbReference type="SUPFAM" id="SSF52833">
    <property type="entry name" value="Thioredoxin-like"/>
    <property type="match status" value="1"/>
</dbReference>
<comment type="catalytic activity">
    <reaction evidence="6">
        <text>RX + glutathione = an S-substituted glutathione + a halide anion + H(+)</text>
        <dbReference type="Rhea" id="RHEA:16437"/>
        <dbReference type="ChEBI" id="CHEBI:15378"/>
        <dbReference type="ChEBI" id="CHEBI:16042"/>
        <dbReference type="ChEBI" id="CHEBI:17792"/>
        <dbReference type="ChEBI" id="CHEBI:57925"/>
        <dbReference type="ChEBI" id="CHEBI:90779"/>
        <dbReference type="EC" id="2.5.1.18"/>
    </reaction>
</comment>
<dbReference type="GeneID" id="103492895"/>
<dbReference type="Pfam" id="PF00043">
    <property type="entry name" value="GST_C"/>
    <property type="match status" value="1"/>
</dbReference>
<evidence type="ECO:0000256" key="3">
    <source>
        <dbReference type="ARBA" id="ARBA00012452"/>
    </source>
</evidence>
<dbReference type="Proteomes" id="UP001652600">
    <property type="component" value="Chromosome 1"/>
</dbReference>
<dbReference type="GO" id="GO:0005829">
    <property type="term" value="C:cytosol"/>
    <property type="evidence" value="ECO:0007669"/>
    <property type="project" value="UniProtKB-SubCell"/>
</dbReference>
<dbReference type="GO" id="GO:0006749">
    <property type="term" value="P:glutathione metabolic process"/>
    <property type="evidence" value="ECO:0007669"/>
    <property type="project" value="TreeGrafter"/>
</dbReference>
<dbReference type="InterPro" id="IPR010987">
    <property type="entry name" value="Glutathione-S-Trfase_C-like"/>
</dbReference>
<evidence type="ECO:0000256" key="6">
    <source>
        <dbReference type="ARBA" id="ARBA00047960"/>
    </source>
</evidence>
<dbReference type="InterPro" id="IPR004045">
    <property type="entry name" value="Glutathione_S-Trfase_N"/>
</dbReference>
<dbReference type="InterPro" id="IPR036282">
    <property type="entry name" value="Glutathione-S-Trfase_C_sf"/>
</dbReference>
<keyword evidence="5" id="KW-0808">Transferase</keyword>
<feature type="domain" description="GST C-terminal" evidence="8">
    <location>
        <begin position="92"/>
        <end position="226"/>
    </location>
</feature>
<evidence type="ECO:0000256" key="4">
    <source>
        <dbReference type="ARBA" id="ARBA00022575"/>
    </source>
</evidence>
<dbReference type="EC" id="2.5.1.18" evidence="3"/>
<dbReference type="eggNOG" id="KOG0867">
    <property type="taxonomic scope" value="Eukaryota"/>
</dbReference>
<gene>
    <name evidence="10" type="primary">LOC103492895</name>
</gene>
<sequence length="226" mass="26026">MTGVKVYGLPISTCTSTVMICLHEKQIHFQLLHVDLFNGEHKQPPFLAINPFGQIPALEDCDLTLFESRAITSYIANKHKETGPDLLLQHQTPREEAIVKQWMKVESHHYNPAISRIIHEFFTAHLRGHKPNQHLIDQNLEHLGTVLDVYEKRLGATKYLAGPRYTLADLHHLPCTFYFMKTPWASMINDRPNVKAWWDNISSRPAFLKVIEGMDNFDFGGDNKKK</sequence>
<dbReference type="RefSeq" id="XP_008451662.2">
    <property type="nucleotide sequence ID" value="XM_008453440.2"/>
</dbReference>
<accession>A0A1S3BS33</accession>
<keyword evidence="4" id="KW-0216">Detoxification</keyword>
<dbReference type="PROSITE" id="PS50405">
    <property type="entry name" value="GST_CTER"/>
    <property type="match status" value="1"/>
</dbReference>
<comment type="similarity">
    <text evidence="2">Belongs to the GST superfamily. Phi family.</text>
</comment>